<reference evidence="2 3" key="1">
    <citation type="journal article" date="2007" name="Proc. Natl. Acad. Sci. U.S.A.">
        <title>The tiny eukaryote Ostreococcus provides genomic insights into the paradox of plankton speciation.</title>
        <authorList>
            <person name="Palenik B."/>
            <person name="Grimwood J."/>
            <person name="Aerts A."/>
            <person name="Rouze P."/>
            <person name="Salamov A."/>
            <person name="Putnam N."/>
            <person name="Dupont C."/>
            <person name="Jorgensen R."/>
            <person name="Derelle E."/>
            <person name="Rombauts S."/>
            <person name="Zhou K."/>
            <person name="Otillar R."/>
            <person name="Merchant S.S."/>
            <person name="Podell S."/>
            <person name="Gaasterland T."/>
            <person name="Napoli C."/>
            <person name="Gendler K."/>
            <person name="Manuell A."/>
            <person name="Tai V."/>
            <person name="Vallon O."/>
            <person name="Piganeau G."/>
            <person name="Jancek S."/>
            <person name="Heijde M."/>
            <person name="Jabbari K."/>
            <person name="Bowler C."/>
            <person name="Lohr M."/>
            <person name="Robbens S."/>
            <person name="Werner G."/>
            <person name="Dubchak I."/>
            <person name="Pazour G.J."/>
            <person name="Ren Q."/>
            <person name="Paulsen I."/>
            <person name="Delwiche C."/>
            <person name="Schmutz J."/>
            <person name="Rokhsar D."/>
            <person name="Van de Peer Y."/>
            <person name="Moreau H."/>
            <person name="Grigoriev I.V."/>
        </authorList>
    </citation>
    <scope>NUCLEOTIDE SEQUENCE [LARGE SCALE GENOMIC DNA]</scope>
    <source>
        <strain evidence="2 3">CCE9901</strain>
    </source>
</reference>
<name>A4RR90_OSTLU</name>
<evidence type="ECO:0000259" key="1">
    <source>
        <dbReference type="Pfam" id="PF01471"/>
    </source>
</evidence>
<dbReference type="OrthoDB" id="1001489at2759"/>
<dbReference type="EMBL" id="CP000581">
    <property type="protein sequence ID" value="ABO94151.1"/>
    <property type="molecule type" value="Genomic_DNA"/>
</dbReference>
<dbReference type="HOGENOM" id="CLU_781648_0_0_1"/>
<feature type="domain" description="Peptidoglycan binding-like" evidence="1">
    <location>
        <begin position="108"/>
        <end position="160"/>
    </location>
</feature>
<evidence type="ECO:0000313" key="2">
    <source>
        <dbReference type="EMBL" id="ABO94151.1"/>
    </source>
</evidence>
<accession>A4RR90</accession>
<organism evidence="2 3">
    <name type="scientific">Ostreococcus lucimarinus (strain CCE9901)</name>
    <dbReference type="NCBI Taxonomy" id="436017"/>
    <lineage>
        <taxon>Eukaryota</taxon>
        <taxon>Viridiplantae</taxon>
        <taxon>Chlorophyta</taxon>
        <taxon>Mamiellophyceae</taxon>
        <taxon>Mamiellales</taxon>
        <taxon>Bathycoccaceae</taxon>
        <taxon>Ostreococcus</taxon>
    </lineage>
</organism>
<dbReference type="Pfam" id="PF01471">
    <property type="entry name" value="PG_binding_1"/>
    <property type="match status" value="2"/>
</dbReference>
<dbReference type="InterPro" id="IPR036365">
    <property type="entry name" value="PGBD-like_sf"/>
</dbReference>
<dbReference type="GeneID" id="4999600"/>
<dbReference type="InterPro" id="IPR002477">
    <property type="entry name" value="Peptidoglycan-bd-like"/>
</dbReference>
<protein>
    <recommendedName>
        <fullName evidence="1">Peptidoglycan binding-like domain-containing protein</fullName>
    </recommendedName>
</protein>
<sequence>MELLKEIRSLTKEVRELKEEVRAATTRGGTLDAGSSMNAVKGEKSDADMLAMLGVGGGGLGAVDVEASEPIVEPVLDVSEWRGDGTDRSGEWPLVKKNDDDIYLMTTIHYKLNEAGFWAGEDDEEDMFFGETTKVALLYFQANAGIPETGLVDSDTWRALLGEEAFKWGPPPGAIAFDESKIPEVVDKVPSVEAPAAEAATANPKYVMAEEDYAPDDYDPFGHDDERGAPQGASFETNGKIGAHKWPVLREDDGGMEVHKMQVILSEQGFDSGEEDMEYWYFGSTTSAALLTFQASNRLPETGITDLNTWRALLGDELLDISPADALERIGHGGFEHDLSRTDKVFLLGEQRYET</sequence>
<dbReference type="SUPFAM" id="SSF47090">
    <property type="entry name" value="PGBD-like"/>
    <property type="match status" value="2"/>
</dbReference>
<dbReference type="Gene3D" id="1.10.101.10">
    <property type="entry name" value="PGBD-like superfamily/PGBD"/>
    <property type="match status" value="2"/>
</dbReference>
<gene>
    <name evidence="2" type="ORF">OSTLU_92141</name>
</gene>
<dbReference type="Gramene" id="ABO94151">
    <property type="protein sequence ID" value="ABO94151"/>
    <property type="gene ID" value="OSTLU_92141"/>
</dbReference>
<dbReference type="RefSeq" id="XP_001415859.1">
    <property type="nucleotide sequence ID" value="XM_001415822.1"/>
</dbReference>
<dbReference type="Proteomes" id="UP000001568">
    <property type="component" value="Chromosome 1"/>
</dbReference>
<dbReference type="AlphaFoldDB" id="A4RR90"/>
<evidence type="ECO:0000313" key="3">
    <source>
        <dbReference type="Proteomes" id="UP000001568"/>
    </source>
</evidence>
<proteinExistence type="predicted"/>
<dbReference type="KEGG" id="olu:OSTLU_92141"/>
<keyword evidence="3" id="KW-1185">Reference proteome</keyword>
<dbReference type="InterPro" id="IPR036366">
    <property type="entry name" value="PGBDSf"/>
</dbReference>
<dbReference type="eggNOG" id="ENOG502R2DU">
    <property type="taxonomic scope" value="Eukaryota"/>
</dbReference>
<feature type="domain" description="Peptidoglycan binding-like" evidence="1">
    <location>
        <begin position="257"/>
        <end position="313"/>
    </location>
</feature>